<organism evidence="1 2">
    <name type="scientific">Nocardia mangyaensis</name>
    <dbReference type="NCBI Taxonomy" id="2213200"/>
    <lineage>
        <taxon>Bacteria</taxon>
        <taxon>Bacillati</taxon>
        <taxon>Actinomycetota</taxon>
        <taxon>Actinomycetes</taxon>
        <taxon>Mycobacteriales</taxon>
        <taxon>Nocardiaceae</taxon>
        <taxon>Nocardia</taxon>
    </lineage>
</organism>
<dbReference type="SUPFAM" id="SSF54427">
    <property type="entry name" value="NTF2-like"/>
    <property type="match status" value="1"/>
</dbReference>
<dbReference type="Proteomes" id="UP000183810">
    <property type="component" value="Chromosome"/>
</dbReference>
<reference evidence="1" key="1">
    <citation type="submission" date="2016-11" db="EMBL/GenBank/DDBJ databases">
        <authorList>
            <person name="Jaros S."/>
            <person name="Januszkiewicz K."/>
            <person name="Wedrychowicz H."/>
        </authorList>
    </citation>
    <scope>NUCLEOTIDE SEQUENCE [LARGE SCALE GENOMIC DNA]</scope>
    <source>
        <strain evidence="1">Y48</strain>
    </source>
</reference>
<name>A0A1J0VZK1_9NOCA</name>
<sequence>MSWVFTADEFACVWRTETGADCYPFPITAHSAVRDEHDYEALARAAAQRWPTGADPDLTAVLRHAAQPETAMALFSNAGPPLRAYGARSGVRGVVLRQYDDHSVEVFSGGAAMVGRAFAAFLGEQPAGRAGHLIEDVDRLTAHFESWQQSGESIAARMHTVAAAERTAAGHIEARVGTDTDHPTPARYLTWFDVDGDGRYLTYRWYRDLHIEPVGKDRLIEAISTLGARPASDD</sequence>
<dbReference type="EMBL" id="CP018082">
    <property type="protein sequence ID" value="APE37409.1"/>
    <property type="molecule type" value="Genomic_DNA"/>
</dbReference>
<proteinExistence type="predicted"/>
<dbReference type="KEGG" id="nsl:BOX37_29675"/>
<evidence type="ECO:0000313" key="2">
    <source>
        <dbReference type="Proteomes" id="UP000183810"/>
    </source>
</evidence>
<evidence type="ECO:0000313" key="1">
    <source>
        <dbReference type="EMBL" id="APE37409.1"/>
    </source>
</evidence>
<keyword evidence="2" id="KW-1185">Reference proteome</keyword>
<dbReference type="OrthoDB" id="4532341at2"/>
<dbReference type="RefSeq" id="WP_071930575.1">
    <property type="nucleotide sequence ID" value="NZ_CP018082.1"/>
</dbReference>
<gene>
    <name evidence="1" type="ORF">BOX37_29675</name>
</gene>
<protein>
    <recommendedName>
        <fullName evidence="3">ESX secretion-associated protein EspG</fullName>
    </recommendedName>
</protein>
<dbReference type="InterPro" id="IPR032710">
    <property type="entry name" value="NTF2-like_dom_sf"/>
</dbReference>
<dbReference type="AlphaFoldDB" id="A0A1J0VZK1"/>
<accession>A0A1J0VZK1</accession>
<evidence type="ECO:0008006" key="3">
    <source>
        <dbReference type="Google" id="ProtNLM"/>
    </source>
</evidence>